<evidence type="ECO:0000313" key="3">
    <source>
        <dbReference type="Proteomes" id="UP000274822"/>
    </source>
</evidence>
<dbReference type="EMBL" id="RBNJ01013321">
    <property type="protein sequence ID" value="RUS25310.1"/>
    <property type="molecule type" value="Genomic_DNA"/>
</dbReference>
<proteinExistence type="predicted"/>
<organism evidence="2 3">
    <name type="scientific">Jimgerdemannia flammicorona</name>
    <dbReference type="NCBI Taxonomy" id="994334"/>
    <lineage>
        <taxon>Eukaryota</taxon>
        <taxon>Fungi</taxon>
        <taxon>Fungi incertae sedis</taxon>
        <taxon>Mucoromycota</taxon>
        <taxon>Mucoromycotina</taxon>
        <taxon>Endogonomycetes</taxon>
        <taxon>Endogonales</taxon>
        <taxon>Endogonaceae</taxon>
        <taxon>Jimgerdemannia</taxon>
    </lineage>
</organism>
<keyword evidence="3" id="KW-1185">Reference proteome</keyword>
<evidence type="ECO:0000256" key="1">
    <source>
        <dbReference type="SAM" id="MobiDB-lite"/>
    </source>
</evidence>
<accession>A0A433Q6A7</accession>
<gene>
    <name evidence="2" type="ORF">BC938DRAFT_472347</name>
</gene>
<sequence>MTHNSRSSRRSLGNHSLLKIPPTPRPRLTVHDQHYMGADFYTLCSDAMLIAMTRVANTVEAKVASLNVTLASPNAVPSYPFPLTLQYYLSHLVTPEDITVKESEEEV</sequence>
<feature type="region of interest" description="Disordered" evidence="1">
    <location>
        <begin position="1"/>
        <end position="25"/>
    </location>
</feature>
<dbReference type="Proteomes" id="UP000274822">
    <property type="component" value="Unassembled WGS sequence"/>
</dbReference>
<protein>
    <submittedName>
        <fullName evidence="2">Uncharacterized protein</fullName>
    </submittedName>
</protein>
<feature type="compositionally biased region" description="Polar residues" evidence="1">
    <location>
        <begin position="1"/>
        <end position="14"/>
    </location>
</feature>
<reference evidence="2 3" key="1">
    <citation type="journal article" date="2018" name="New Phytol.">
        <title>Phylogenomics of Endogonaceae and evolution of mycorrhizas within Mucoromycota.</title>
        <authorList>
            <person name="Chang Y."/>
            <person name="Desiro A."/>
            <person name="Na H."/>
            <person name="Sandor L."/>
            <person name="Lipzen A."/>
            <person name="Clum A."/>
            <person name="Barry K."/>
            <person name="Grigoriev I.V."/>
            <person name="Martin F.M."/>
            <person name="Stajich J.E."/>
            <person name="Smith M.E."/>
            <person name="Bonito G."/>
            <person name="Spatafora J.W."/>
        </authorList>
    </citation>
    <scope>NUCLEOTIDE SEQUENCE [LARGE SCALE GENOMIC DNA]</scope>
    <source>
        <strain evidence="2 3">AD002</strain>
    </source>
</reference>
<comment type="caution">
    <text evidence="2">The sequence shown here is derived from an EMBL/GenBank/DDBJ whole genome shotgun (WGS) entry which is preliminary data.</text>
</comment>
<evidence type="ECO:0000313" key="2">
    <source>
        <dbReference type="EMBL" id="RUS25310.1"/>
    </source>
</evidence>
<dbReference type="AlphaFoldDB" id="A0A433Q6A7"/>
<name>A0A433Q6A7_9FUNG</name>